<evidence type="ECO:0000313" key="3">
    <source>
        <dbReference type="Proteomes" id="UP000031668"/>
    </source>
</evidence>
<sequence>MDYTSSIWIILFMLIAIDLPQFSGLAFNQAIESIRTDTGLAIKSIKGGAIKVKPTPETSSFVVETMKDHLTQFERESHEKFGFLCYARLSRTSHGRSDELQSSLSSSNTNRQPMHQGIIENLKRHNKKLLLCRRLDEMDERKAACLGAGQQVDDQQLVCEGQVHQREDPN</sequence>
<feature type="transmembrane region" description="Helical" evidence="1">
    <location>
        <begin position="6"/>
        <end position="27"/>
    </location>
</feature>
<dbReference type="Proteomes" id="UP000031668">
    <property type="component" value="Unassembled WGS sequence"/>
</dbReference>
<keyword evidence="1" id="KW-0472">Membrane</keyword>
<proteinExistence type="predicted"/>
<dbReference type="OrthoDB" id="9909311at2759"/>
<keyword evidence="1" id="KW-1133">Transmembrane helix</keyword>
<keyword evidence="1" id="KW-0812">Transmembrane</keyword>
<evidence type="ECO:0000313" key="2">
    <source>
        <dbReference type="EMBL" id="KII70426.1"/>
    </source>
</evidence>
<dbReference type="AlphaFoldDB" id="A0A0C2MT02"/>
<reference evidence="2 3" key="1">
    <citation type="journal article" date="2014" name="Genome Biol. Evol.">
        <title>The genome of the myxosporean Thelohanellus kitauei shows adaptations to nutrient acquisition within its fish host.</title>
        <authorList>
            <person name="Yang Y."/>
            <person name="Xiong J."/>
            <person name="Zhou Z."/>
            <person name="Huo F."/>
            <person name="Miao W."/>
            <person name="Ran C."/>
            <person name="Liu Y."/>
            <person name="Zhang J."/>
            <person name="Feng J."/>
            <person name="Wang M."/>
            <person name="Wang M."/>
            <person name="Wang L."/>
            <person name="Yao B."/>
        </authorList>
    </citation>
    <scope>NUCLEOTIDE SEQUENCE [LARGE SCALE GENOMIC DNA]</scope>
    <source>
        <strain evidence="2">Wuqing</strain>
    </source>
</reference>
<dbReference type="EMBL" id="JWZT01002080">
    <property type="protein sequence ID" value="KII70426.1"/>
    <property type="molecule type" value="Genomic_DNA"/>
</dbReference>
<accession>A0A0C2MT02</accession>
<comment type="caution">
    <text evidence="2">The sequence shown here is derived from an EMBL/GenBank/DDBJ whole genome shotgun (WGS) entry which is preliminary data.</text>
</comment>
<protein>
    <submittedName>
        <fullName evidence="2">Uncharacterized protein</fullName>
    </submittedName>
</protein>
<gene>
    <name evidence="2" type="ORF">RF11_09689</name>
</gene>
<evidence type="ECO:0000256" key="1">
    <source>
        <dbReference type="SAM" id="Phobius"/>
    </source>
</evidence>
<name>A0A0C2MT02_THEKT</name>
<keyword evidence="3" id="KW-1185">Reference proteome</keyword>
<organism evidence="2 3">
    <name type="scientific">Thelohanellus kitauei</name>
    <name type="common">Myxosporean</name>
    <dbReference type="NCBI Taxonomy" id="669202"/>
    <lineage>
        <taxon>Eukaryota</taxon>
        <taxon>Metazoa</taxon>
        <taxon>Cnidaria</taxon>
        <taxon>Myxozoa</taxon>
        <taxon>Myxosporea</taxon>
        <taxon>Bivalvulida</taxon>
        <taxon>Platysporina</taxon>
        <taxon>Myxobolidae</taxon>
        <taxon>Thelohanellus</taxon>
    </lineage>
</organism>